<evidence type="ECO:0000313" key="1">
    <source>
        <dbReference type="EMBL" id="RDI44998.1"/>
    </source>
</evidence>
<dbReference type="AlphaFoldDB" id="A0A370GMP3"/>
<sequence>MTTTPVPLRLLGSGSKDGGCPALYAEDDIDALIVQGIAARNGGAVLVPHALLDWAEPGSRLTVETTDTPGTVLVTGMPVTGNVKARLTLDPDETAVEVPRCAL</sequence>
<organism evidence="1 2">
    <name type="scientific">Nocardia mexicana</name>
    <dbReference type="NCBI Taxonomy" id="279262"/>
    <lineage>
        <taxon>Bacteria</taxon>
        <taxon>Bacillati</taxon>
        <taxon>Actinomycetota</taxon>
        <taxon>Actinomycetes</taxon>
        <taxon>Mycobacteriales</taxon>
        <taxon>Nocardiaceae</taxon>
        <taxon>Nocardia</taxon>
    </lineage>
</organism>
<dbReference type="RefSeq" id="WP_068019016.1">
    <property type="nucleotide sequence ID" value="NZ_QQAZ01000014.1"/>
</dbReference>
<keyword evidence="2" id="KW-1185">Reference proteome</keyword>
<proteinExistence type="predicted"/>
<protein>
    <submittedName>
        <fullName evidence="1">Uncharacterized protein</fullName>
    </submittedName>
</protein>
<dbReference type="OrthoDB" id="3577809at2"/>
<dbReference type="Proteomes" id="UP000255355">
    <property type="component" value="Unassembled WGS sequence"/>
</dbReference>
<dbReference type="STRING" id="1210089.GCA_001613165_02709"/>
<accession>A0A370GMP3</accession>
<reference evidence="1 2" key="1">
    <citation type="submission" date="2018-07" db="EMBL/GenBank/DDBJ databases">
        <title>Genomic Encyclopedia of Type Strains, Phase IV (KMG-IV): sequencing the most valuable type-strain genomes for metagenomic binning, comparative biology and taxonomic classification.</title>
        <authorList>
            <person name="Goeker M."/>
        </authorList>
    </citation>
    <scope>NUCLEOTIDE SEQUENCE [LARGE SCALE GENOMIC DNA]</scope>
    <source>
        <strain evidence="1 2">DSM 44952</strain>
    </source>
</reference>
<evidence type="ECO:0000313" key="2">
    <source>
        <dbReference type="Proteomes" id="UP000255355"/>
    </source>
</evidence>
<dbReference type="EMBL" id="QQAZ01000014">
    <property type="protein sequence ID" value="RDI44998.1"/>
    <property type="molecule type" value="Genomic_DNA"/>
</dbReference>
<gene>
    <name evidence="1" type="ORF">DFR68_11419</name>
</gene>
<name>A0A370GMP3_9NOCA</name>
<comment type="caution">
    <text evidence="1">The sequence shown here is derived from an EMBL/GenBank/DDBJ whole genome shotgun (WGS) entry which is preliminary data.</text>
</comment>